<evidence type="ECO:0000256" key="1">
    <source>
        <dbReference type="SAM" id="SignalP"/>
    </source>
</evidence>
<evidence type="ECO:0000313" key="2">
    <source>
        <dbReference type="EMBL" id="QNP51556.1"/>
    </source>
</evidence>
<sequence length="126" mass="13697">MSRYLPTIAVLAIISGALSGCMTTRIATIYDCDTVANDPNSTKVVTSYFWGLKQPADIKPPCDSRFNHLNSVTVNTNFGYFLLSLVTVGVVTKQRVSWCCAPYTPAVDTLGLGPVARPELRLSVRP</sequence>
<feature type="chain" id="PRO_5028839024" description="Lipoprotein" evidence="1">
    <location>
        <begin position="20"/>
        <end position="126"/>
    </location>
</feature>
<dbReference type="PROSITE" id="PS51257">
    <property type="entry name" value="PROKAR_LIPOPROTEIN"/>
    <property type="match status" value="1"/>
</dbReference>
<evidence type="ECO:0008006" key="4">
    <source>
        <dbReference type="Google" id="ProtNLM"/>
    </source>
</evidence>
<reference evidence="2 3" key="1">
    <citation type="submission" date="2020-08" db="EMBL/GenBank/DDBJ databases">
        <title>Genome sequence of Hymenobacter qilianensis JCM 19763T.</title>
        <authorList>
            <person name="Hyun D.-W."/>
            <person name="Bae J.-W."/>
        </authorList>
    </citation>
    <scope>NUCLEOTIDE SEQUENCE [LARGE SCALE GENOMIC DNA]</scope>
    <source>
        <strain evidence="2 3">JCM 19763</strain>
    </source>
</reference>
<keyword evidence="3" id="KW-1185">Reference proteome</keyword>
<name>A0A7H0GTE0_9BACT</name>
<dbReference type="Proteomes" id="UP000516093">
    <property type="component" value="Chromosome"/>
</dbReference>
<dbReference type="KEGG" id="hqi:H9L05_16390"/>
<accession>A0A7H0GTE0</accession>
<feature type="signal peptide" evidence="1">
    <location>
        <begin position="1"/>
        <end position="19"/>
    </location>
</feature>
<protein>
    <recommendedName>
        <fullName evidence="4">Lipoprotein</fullName>
    </recommendedName>
</protein>
<organism evidence="2 3">
    <name type="scientific">Hymenobacter qilianensis</name>
    <dbReference type="NCBI Taxonomy" id="1385715"/>
    <lineage>
        <taxon>Bacteria</taxon>
        <taxon>Pseudomonadati</taxon>
        <taxon>Bacteroidota</taxon>
        <taxon>Cytophagia</taxon>
        <taxon>Cytophagales</taxon>
        <taxon>Hymenobacteraceae</taxon>
        <taxon>Hymenobacter</taxon>
    </lineage>
</organism>
<dbReference type="EMBL" id="CP060784">
    <property type="protein sequence ID" value="QNP51556.1"/>
    <property type="molecule type" value="Genomic_DNA"/>
</dbReference>
<evidence type="ECO:0000313" key="3">
    <source>
        <dbReference type="Proteomes" id="UP000516093"/>
    </source>
</evidence>
<dbReference type="RefSeq" id="WP_187731837.1">
    <property type="nucleotide sequence ID" value="NZ_BMFN01000003.1"/>
</dbReference>
<keyword evidence="1" id="KW-0732">Signal</keyword>
<gene>
    <name evidence="2" type="ORF">H9L05_16390</name>
</gene>
<dbReference type="AlphaFoldDB" id="A0A7H0GTE0"/>
<proteinExistence type="predicted"/>